<name>A0AAE7EFI0_SERFO</name>
<dbReference type="InterPro" id="IPR000064">
    <property type="entry name" value="NLP_P60_dom"/>
</dbReference>
<dbReference type="PANTHER" id="PTHR47360:SF1">
    <property type="entry name" value="ENDOPEPTIDASE NLPC-RELATED"/>
    <property type="match status" value="1"/>
</dbReference>
<dbReference type="PANTHER" id="PTHR47360">
    <property type="entry name" value="MUREIN DD-ENDOPEPTIDASE MEPS/MUREIN LD-CARBOXYPEPTIDASE"/>
    <property type="match status" value="1"/>
</dbReference>
<keyword evidence="5" id="KW-0788">Thiol protease</keyword>
<sequence length="167" mass="18992">MLKIFILLILVLTSLLTFSTNAEPYRENRHTANTPANTHNDKQKLNKILTHYDRWEGVSYKFGGDNRKGIDCSAYMQRVFADEFALSLPRSSHEQAKLGSRIGKHDLDTGDLVFFKTSPQERHVGVYIGDGKFIHASSSVGVTVSTLDNQYWKTRYEQARRINLANA</sequence>
<evidence type="ECO:0000256" key="2">
    <source>
        <dbReference type="ARBA" id="ARBA00022670"/>
    </source>
</evidence>
<evidence type="ECO:0000256" key="3">
    <source>
        <dbReference type="ARBA" id="ARBA00022729"/>
    </source>
</evidence>
<dbReference type="EMBL" id="CP054160">
    <property type="protein sequence ID" value="QKJ57655.1"/>
    <property type="molecule type" value="Genomic_DNA"/>
</dbReference>
<feature type="signal peptide" evidence="6">
    <location>
        <begin position="1"/>
        <end position="22"/>
    </location>
</feature>
<evidence type="ECO:0000313" key="9">
    <source>
        <dbReference type="Proteomes" id="UP000503464"/>
    </source>
</evidence>
<dbReference type="GO" id="GO:0006508">
    <property type="term" value="P:proteolysis"/>
    <property type="evidence" value="ECO:0007669"/>
    <property type="project" value="UniProtKB-KW"/>
</dbReference>
<evidence type="ECO:0000256" key="6">
    <source>
        <dbReference type="SAM" id="SignalP"/>
    </source>
</evidence>
<keyword evidence="3 6" id="KW-0732">Signal</keyword>
<dbReference type="InterPro" id="IPR038765">
    <property type="entry name" value="Papain-like_cys_pep_sf"/>
</dbReference>
<reference evidence="9" key="1">
    <citation type="submission" date="2020-03" db="EMBL/GenBank/DDBJ databases">
        <title>Genome sequences of seven Enterobacteriaceae strains isolated from Canadian wastewater treatment facilities.</title>
        <authorList>
            <person name="Huang H."/>
            <person name="Chmara J.T."/>
            <person name="Duceppe M.-O."/>
        </authorList>
    </citation>
    <scope>NUCLEOTIDE SEQUENCE [LARGE SCALE GENOMIC DNA]</scope>
    <source>
        <strain evidence="9">Biosolid 3</strain>
    </source>
</reference>
<dbReference type="Gene3D" id="3.90.1720.10">
    <property type="entry name" value="endopeptidase domain like (from Nostoc punctiforme)"/>
    <property type="match status" value="1"/>
</dbReference>
<keyword evidence="2" id="KW-0645">Protease</keyword>
<evidence type="ECO:0000313" key="8">
    <source>
        <dbReference type="EMBL" id="QKJ57655.1"/>
    </source>
</evidence>
<dbReference type="PROSITE" id="PS51935">
    <property type="entry name" value="NLPC_P60"/>
    <property type="match status" value="1"/>
</dbReference>
<gene>
    <name evidence="8" type="ORF">G9399_03705</name>
</gene>
<comment type="similarity">
    <text evidence="1">Belongs to the peptidase C40 family.</text>
</comment>
<dbReference type="AlphaFoldDB" id="A0AAE7EFI0"/>
<protein>
    <submittedName>
        <fullName evidence="8">NlpC/P60 family protein</fullName>
    </submittedName>
</protein>
<organism evidence="8 9">
    <name type="scientific">Serratia fonticola</name>
    <dbReference type="NCBI Taxonomy" id="47917"/>
    <lineage>
        <taxon>Bacteria</taxon>
        <taxon>Pseudomonadati</taxon>
        <taxon>Pseudomonadota</taxon>
        <taxon>Gammaproteobacteria</taxon>
        <taxon>Enterobacterales</taxon>
        <taxon>Yersiniaceae</taxon>
        <taxon>Serratia</taxon>
    </lineage>
</organism>
<accession>A0AAE7EFI0</accession>
<dbReference type="GO" id="GO:0008234">
    <property type="term" value="F:cysteine-type peptidase activity"/>
    <property type="evidence" value="ECO:0007669"/>
    <property type="project" value="UniProtKB-KW"/>
</dbReference>
<feature type="chain" id="PRO_5042283278" evidence="6">
    <location>
        <begin position="23"/>
        <end position="167"/>
    </location>
</feature>
<evidence type="ECO:0000259" key="7">
    <source>
        <dbReference type="PROSITE" id="PS51935"/>
    </source>
</evidence>
<dbReference type="InterPro" id="IPR052062">
    <property type="entry name" value="Murein_DD/LD_carboxypeptidase"/>
</dbReference>
<dbReference type="RefSeq" id="WP_173408694.1">
    <property type="nucleotide sequence ID" value="NZ_CP054160.3"/>
</dbReference>
<dbReference type="Pfam" id="PF00877">
    <property type="entry name" value="NLPC_P60"/>
    <property type="match status" value="1"/>
</dbReference>
<evidence type="ECO:0000256" key="4">
    <source>
        <dbReference type="ARBA" id="ARBA00022801"/>
    </source>
</evidence>
<dbReference type="Proteomes" id="UP000503464">
    <property type="component" value="Chromosome"/>
</dbReference>
<dbReference type="SUPFAM" id="SSF54001">
    <property type="entry name" value="Cysteine proteinases"/>
    <property type="match status" value="1"/>
</dbReference>
<evidence type="ECO:0000256" key="1">
    <source>
        <dbReference type="ARBA" id="ARBA00007074"/>
    </source>
</evidence>
<proteinExistence type="inferred from homology"/>
<keyword evidence="4" id="KW-0378">Hydrolase</keyword>
<feature type="domain" description="NlpC/P60" evidence="7">
    <location>
        <begin position="42"/>
        <end position="163"/>
    </location>
</feature>
<evidence type="ECO:0000256" key="5">
    <source>
        <dbReference type="ARBA" id="ARBA00022807"/>
    </source>
</evidence>